<dbReference type="InterPro" id="IPR036603">
    <property type="entry name" value="RBP11-like"/>
</dbReference>
<evidence type="ECO:0000256" key="3">
    <source>
        <dbReference type="ARBA" id="ARBA00022478"/>
    </source>
</evidence>
<proteinExistence type="inferred from homology"/>
<dbReference type="GO" id="GO:0003899">
    <property type="term" value="F:DNA-directed RNA polymerase activity"/>
    <property type="evidence" value="ECO:0007669"/>
    <property type="project" value="EnsemblFungi"/>
</dbReference>
<accession>Q75A87</accession>
<dbReference type="eggNOG" id="KOG1521">
    <property type="taxonomic scope" value="Eukaryota"/>
</dbReference>
<evidence type="ECO:0000259" key="8">
    <source>
        <dbReference type="SMART" id="SM00662"/>
    </source>
</evidence>
<dbReference type="SMART" id="SM00662">
    <property type="entry name" value="RPOLD"/>
    <property type="match status" value="1"/>
</dbReference>
<dbReference type="InterPro" id="IPR022842">
    <property type="entry name" value="RNAP_Rpo3/Rpb3/RPAC1"/>
</dbReference>
<dbReference type="GO" id="GO:0003677">
    <property type="term" value="F:DNA binding"/>
    <property type="evidence" value="ECO:0007669"/>
    <property type="project" value="InterPro"/>
</dbReference>
<evidence type="ECO:0000256" key="2">
    <source>
        <dbReference type="ARBA" id="ARBA00022083"/>
    </source>
</evidence>
<dbReference type="InterPro" id="IPR036643">
    <property type="entry name" value="RNApol_insert_sf"/>
</dbReference>
<dbReference type="Gene3D" id="3.30.1360.10">
    <property type="entry name" value="RNA polymerase, RBP11-like subunit"/>
    <property type="match status" value="1"/>
</dbReference>
<evidence type="ECO:0000313" key="9">
    <source>
        <dbReference type="EMBL" id="AAS51951.1"/>
    </source>
</evidence>
<dbReference type="GO" id="GO:0006363">
    <property type="term" value="P:termination of RNA polymerase I transcription"/>
    <property type="evidence" value="ECO:0007669"/>
    <property type="project" value="EnsemblFungi"/>
</dbReference>
<dbReference type="HOGENOM" id="CLU_038421_0_1_1"/>
<dbReference type="GO" id="GO:0005666">
    <property type="term" value="C:RNA polymerase III complex"/>
    <property type="evidence" value="ECO:0000318"/>
    <property type="project" value="GO_Central"/>
</dbReference>
<dbReference type="Pfam" id="PF01193">
    <property type="entry name" value="RNA_pol_L"/>
    <property type="match status" value="1"/>
</dbReference>
<reference evidence="10" key="2">
    <citation type="journal article" date="2013" name="G3 (Bethesda)">
        <title>Genomes of Ashbya fungi isolated from insects reveal four mating-type loci, numerous translocations, lack of transposons, and distinct gene duplications.</title>
        <authorList>
            <person name="Dietrich F.S."/>
            <person name="Voegeli S."/>
            <person name="Kuo S."/>
            <person name="Philippsen P."/>
        </authorList>
    </citation>
    <scope>GENOME REANNOTATION</scope>
    <source>
        <strain evidence="10">ATCC 10895 / CBS 109.51 / FGSC 9923 / NRRL Y-1056</strain>
    </source>
</reference>
<dbReference type="InterPro" id="IPR033901">
    <property type="entry name" value="RNAPI/III_AC40"/>
</dbReference>
<dbReference type="GO" id="GO:0006386">
    <property type="term" value="P:termination of RNA polymerase III transcription"/>
    <property type="evidence" value="ECO:0007669"/>
    <property type="project" value="EnsemblFungi"/>
</dbReference>
<dbReference type="GO" id="GO:0046983">
    <property type="term" value="F:protein dimerization activity"/>
    <property type="evidence" value="ECO:0007669"/>
    <property type="project" value="InterPro"/>
</dbReference>
<evidence type="ECO:0000313" key="10">
    <source>
        <dbReference type="Proteomes" id="UP000000591"/>
    </source>
</evidence>
<dbReference type="GO" id="GO:0006361">
    <property type="term" value="P:transcription initiation at RNA polymerase I promoter"/>
    <property type="evidence" value="ECO:0007669"/>
    <property type="project" value="EnsemblFungi"/>
</dbReference>
<dbReference type="FunCoup" id="Q75A87">
    <property type="interactions" value="1109"/>
</dbReference>
<protein>
    <recommendedName>
        <fullName evidence="2">DNA-directed RNA polymerases I and III subunit RPAC1</fullName>
    </recommendedName>
    <alternativeName>
        <fullName evidence="7">DNA-directed RNA polymerases I and III 40 kDa polypeptide</fullName>
    </alternativeName>
</protein>
<evidence type="ECO:0000256" key="7">
    <source>
        <dbReference type="ARBA" id="ARBA00081520"/>
    </source>
</evidence>
<dbReference type="EMBL" id="AE016817">
    <property type="protein sequence ID" value="AAS51951.1"/>
    <property type="molecule type" value="Genomic_DNA"/>
</dbReference>
<gene>
    <name evidence="9" type="ORF">AGOS_ADR031C</name>
</gene>
<dbReference type="HAMAP" id="MF_00320">
    <property type="entry name" value="RNApol_arch_Rpo3"/>
    <property type="match status" value="1"/>
</dbReference>
<comment type="subcellular location">
    <subcellularLocation>
        <location evidence="1">Nucleus</location>
    </subcellularLocation>
</comment>
<evidence type="ECO:0000256" key="5">
    <source>
        <dbReference type="ARBA" id="ARBA00023242"/>
    </source>
</evidence>
<dbReference type="FunFam" id="2.170.120.12:FF:000003">
    <property type="entry name" value="Dna-directed rna polymerases i and iii subunit"/>
    <property type="match status" value="1"/>
</dbReference>
<dbReference type="Pfam" id="PF01000">
    <property type="entry name" value="RNA_pol_A_bac"/>
    <property type="match status" value="1"/>
</dbReference>
<evidence type="ECO:0000256" key="6">
    <source>
        <dbReference type="ARBA" id="ARBA00025804"/>
    </source>
</evidence>
<dbReference type="GO" id="GO:0006384">
    <property type="term" value="P:transcription initiation at RNA polymerase III promoter"/>
    <property type="evidence" value="ECO:0007669"/>
    <property type="project" value="EnsemblFungi"/>
</dbReference>
<dbReference type="CDD" id="cd07032">
    <property type="entry name" value="RNAP_I_II_AC40"/>
    <property type="match status" value="1"/>
</dbReference>
<dbReference type="GO" id="GO:0006362">
    <property type="term" value="P:transcription elongation by RNA polymerase I"/>
    <property type="evidence" value="ECO:0007669"/>
    <property type="project" value="EnsemblFungi"/>
</dbReference>
<keyword evidence="10" id="KW-1185">Reference proteome</keyword>
<dbReference type="NCBIfam" id="NF001988">
    <property type="entry name" value="PRK00783.1"/>
    <property type="match status" value="1"/>
</dbReference>
<dbReference type="OMA" id="KKKCRAF"/>
<dbReference type="GO" id="GO:0005736">
    <property type="term" value="C:RNA polymerase I complex"/>
    <property type="evidence" value="ECO:0000318"/>
    <property type="project" value="GO_Central"/>
</dbReference>
<evidence type="ECO:0000256" key="4">
    <source>
        <dbReference type="ARBA" id="ARBA00023163"/>
    </source>
</evidence>
<dbReference type="InterPro" id="IPR050518">
    <property type="entry name" value="Rpo3/RPB3_RNA_Pol_subunit"/>
</dbReference>
<dbReference type="OrthoDB" id="270173at2759"/>
<dbReference type="InterPro" id="IPR011262">
    <property type="entry name" value="DNA-dir_RNA_pol_insert"/>
</dbReference>
<dbReference type="FunFam" id="3.30.1360.10:FF:000005">
    <property type="entry name" value="Dna-directed rna polymerases i and iii subunit"/>
    <property type="match status" value="1"/>
</dbReference>
<reference evidence="9 10" key="1">
    <citation type="journal article" date="2004" name="Science">
        <title>The Ashbya gossypii genome as a tool for mapping the ancient Saccharomyces cerevisiae genome.</title>
        <authorList>
            <person name="Dietrich F.S."/>
            <person name="Voegeli S."/>
            <person name="Brachat S."/>
            <person name="Lerch A."/>
            <person name="Gates K."/>
            <person name="Steiner S."/>
            <person name="Mohr C."/>
            <person name="Pohlmann R."/>
            <person name="Luedi P."/>
            <person name="Choi S."/>
            <person name="Wing R.A."/>
            <person name="Flavier A."/>
            <person name="Gaffney T.D."/>
            <person name="Philippsen P."/>
        </authorList>
    </citation>
    <scope>NUCLEOTIDE SEQUENCE [LARGE SCALE GENOMIC DNA]</scope>
    <source>
        <strain evidence="10">ATCC 10895 / CBS 109.51 / FGSC 9923 / NRRL Y-1056</strain>
    </source>
</reference>
<evidence type="ECO:0000256" key="1">
    <source>
        <dbReference type="ARBA" id="ARBA00004123"/>
    </source>
</evidence>
<dbReference type="InterPro" id="IPR011263">
    <property type="entry name" value="DNA-dir_RNA_pol_RpoA/D/Rpb3"/>
</dbReference>
<dbReference type="GO" id="GO:0042797">
    <property type="term" value="P:tRNA transcription by RNA polymerase III"/>
    <property type="evidence" value="ECO:0007669"/>
    <property type="project" value="EnsemblFungi"/>
</dbReference>
<sequence length="364" mass="40996">MTCSRNGALTSDLASLSAPRSPRVLSRAFPMSNIVNIEYNRVTNTTSTDFPGFSHQKECAWDVDEFRRTMDVQIKSLDEREANFDLLRVDTSIANAFRRIMISEVPSVAPEYVYFFNNTSVIQDEVLAHRIGLVPLKVDPDMLTWVDKSLPEAERFTDENTVVLSLNVKCTHNPDAPKGSTDPKELYRNAHIYARDLKFEPQGKQLETFAKCPVVPADPDILLAKLRPGQEISLRVHCILGIGSDHAKFSPVATASYRLMPYINIVEPITGPDAEKFVKCFPPGVAAINEKGEAFVQDARKDTVSREVLRHPELEQKVKLGRVRDHFIFNVESAGAMTPEEIFFKSVRILKNKAEYLKNCPITQ</sequence>
<keyword evidence="5" id="KW-0539">Nucleus</keyword>
<dbReference type="PANTHER" id="PTHR11800">
    <property type="entry name" value="DNA-DIRECTED RNA POLYMERASE"/>
    <property type="match status" value="1"/>
</dbReference>
<feature type="domain" description="DNA-directed RNA polymerase RpoA/D/Rpb3-type" evidence="8">
    <location>
        <begin position="81"/>
        <end position="360"/>
    </location>
</feature>
<keyword evidence="4" id="KW-0804">Transcription</keyword>
<dbReference type="GeneID" id="4620276"/>
<organism evidence="9 10">
    <name type="scientific">Eremothecium gossypii (strain ATCC 10895 / CBS 109.51 / FGSC 9923 / NRRL Y-1056)</name>
    <name type="common">Yeast</name>
    <name type="synonym">Ashbya gossypii</name>
    <dbReference type="NCBI Taxonomy" id="284811"/>
    <lineage>
        <taxon>Eukaryota</taxon>
        <taxon>Fungi</taxon>
        <taxon>Dikarya</taxon>
        <taxon>Ascomycota</taxon>
        <taxon>Saccharomycotina</taxon>
        <taxon>Saccharomycetes</taxon>
        <taxon>Saccharomycetales</taxon>
        <taxon>Saccharomycetaceae</taxon>
        <taxon>Eremothecium</taxon>
    </lineage>
</organism>
<dbReference type="KEGG" id="ago:AGOS_ADR031C"/>
<dbReference type="SUPFAM" id="SSF56553">
    <property type="entry name" value="Insert subdomain of RNA polymerase alpha subunit"/>
    <property type="match status" value="1"/>
</dbReference>
<dbReference type="PROSITE" id="PS00446">
    <property type="entry name" value="RNA_POL_D_30KD"/>
    <property type="match status" value="1"/>
</dbReference>
<name>Q75A87_EREGS</name>
<comment type="similarity">
    <text evidence="6">Belongs to the archaeal Rpo3/eukaryotic RPB3 RNA polymerase subunit family.</text>
</comment>
<dbReference type="RefSeq" id="NP_984127.1">
    <property type="nucleotide sequence ID" value="NM_209480.1"/>
</dbReference>
<dbReference type="AlphaFoldDB" id="Q75A87"/>
<dbReference type="Gene3D" id="2.170.120.12">
    <property type="entry name" value="DNA-directed RNA polymerase, insert domain"/>
    <property type="match status" value="1"/>
</dbReference>
<dbReference type="InterPro" id="IPR001514">
    <property type="entry name" value="DNA-dir_RNA_pol_30-40kDasu_CS"/>
</dbReference>
<dbReference type="PANTHER" id="PTHR11800:SF13">
    <property type="entry name" value="DNA-DIRECTED RNA POLYMERASES I AND III SUBUNIT RPAC1"/>
    <property type="match status" value="1"/>
</dbReference>
<dbReference type="STRING" id="284811.Q75A87"/>
<keyword evidence="3" id="KW-0240">DNA-directed RNA polymerase</keyword>
<dbReference type="Proteomes" id="UP000000591">
    <property type="component" value="Chromosome IV"/>
</dbReference>
<dbReference type="InParanoid" id="Q75A87"/>
<dbReference type="SUPFAM" id="SSF55257">
    <property type="entry name" value="RBP11-like subunits of RNA polymerase"/>
    <property type="match status" value="1"/>
</dbReference>